<name>A0A1F7JFC0_9BACT</name>
<sequence length="666" mass="77420">MIKIAIKKNRLLIILTLIGVLHRLLFALFFNHMFDFGSILALIKSVTDTGDITAGFIVLRNNNILSQFFGKIFYQMGGVWLYFLQFLHVIDIRYIFDVKPYQTIESYMVGFNSWNPPLYQLIAIKLSQFFYDFTLLFFIYKIAKLIDIKKISFVFLFWAINPFMIFVPYAMYQSDIAMMAFFIGGVYFTLKALLTQTNNNLWTKILAILLITVGAIIKQVPILIIPFVIIIFSSSIISFIGYSSIFLFFYQFFSQPWSKDYLLQRTFFLTSKESLAIFNFQLNNVSVFMLLYLIVFLIFILNRDKIIKKPFNLLTLITLILCGLYISENPELLFVNFNIWIMPFILLLVLKDPKYCLLLAAPIIGFLKRNMIDNTFLTGALTESLGPSFSGTPSYLRILQYSMSPILIGLIINTLMIAIYILYFIILIADLVGREIIKLGIFGSYLSVNYKKIVIGLLLSFYLFFGVDYLIKTNYTTLKSEPIQMLDERISLKKNILSMEIENPKRQLLTALELSGRVIKVNNIDHLVLKFSEGQRILLEQSVMDYQLPETPGEILIFFKKGINNKKIKLEIFKDRKNNDIEIQKMKKIDQSADINSFNLNHDVRLKFTGDPFYIKLYQRIAYEDVFSGFDKHIKTKPKFFFVYGLTILVIVLLIVKLFRSKPSNL</sequence>
<feature type="transmembrane region" description="Helical" evidence="1">
    <location>
        <begin position="12"/>
        <end position="30"/>
    </location>
</feature>
<dbReference type="AlphaFoldDB" id="A0A1F7JFC0"/>
<comment type="caution">
    <text evidence="2">The sequence shown here is derived from an EMBL/GenBank/DDBJ whole genome shotgun (WGS) entry which is preliminary data.</text>
</comment>
<protein>
    <submittedName>
        <fullName evidence="2">Uncharacterized protein</fullName>
    </submittedName>
</protein>
<feature type="transmembrane region" description="Helical" evidence="1">
    <location>
        <begin position="118"/>
        <end position="139"/>
    </location>
</feature>
<feature type="transmembrane region" description="Helical" evidence="1">
    <location>
        <begin position="151"/>
        <end position="170"/>
    </location>
</feature>
<feature type="transmembrane region" description="Helical" evidence="1">
    <location>
        <begin position="406"/>
        <end position="433"/>
    </location>
</feature>
<dbReference type="EMBL" id="MGAV01000017">
    <property type="protein sequence ID" value="OGK54297.1"/>
    <property type="molecule type" value="Genomic_DNA"/>
</dbReference>
<reference evidence="2 3" key="1">
    <citation type="journal article" date="2016" name="Nat. Commun.">
        <title>Thousands of microbial genomes shed light on interconnected biogeochemical processes in an aquifer system.</title>
        <authorList>
            <person name="Anantharaman K."/>
            <person name="Brown C.T."/>
            <person name="Hug L.A."/>
            <person name="Sharon I."/>
            <person name="Castelle C.J."/>
            <person name="Probst A.J."/>
            <person name="Thomas B.C."/>
            <person name="Singh A."/>
            <person name="Wilkins M.J."/>
            <person name="Karaoz U."/>
            <person name="Brodie E.L."/>
            <person name="Williams K.H."/>
            <person name="Hubbard S.S."/>
            <person name="Banfield J.F."/>
        </authorList>
    </citation>
    <scope>NUCLEOTIDE SEQUENCE [LARGE SCALE GENOMIC DNA]</scope>
</reference>
<feature type="transmembrane region" description="Helical" evidence="1">
    <location>
        <begin position="36"/>
        <end position="59"/>
    </location>
</feature>
<proteinExistence type="predicted"/>
<dbReference type="Proteomes" id="UP000177418">
    <property type="component" value="Unassembled WGS sequence"/>
</dbReference>
<feature type="transmembrane region" description="Helical" evidence="1">
    <location>
        <begin position="223"/>
        <end position="250"/>
    </location>
</feature>
<evidence type="ECO:0000256" key="1">
    <source>
        <dbReference type="SAM" id="Phobius"/>
    </source>
</evidence>
<gene>
    <name evidence="2" type="ORF">A3H78_01375</name>
</gene>
<feature type="transmembrane region" description="Helical" evidence="1">
    <location>
        <begin position="453"/>
        <end position="471"/>
    </location>
</feature>
<feature type="transmembrane region" description="Helical" evidence="1">
    <location>
        <begin position="640"/>
        <end position="659"/>
    </location>
</feature>
<feature type="transmembrane region" description="Helical" evidence="1">
    <location>
        <begin position="310"/>
        <end position="326"/>
    </location>
</feature>
<feature type="transmembrane region" description="Helical" evidence="1">
    <location>
        <begin position="286"/>
        <end position="303"/>
    </location>
</feature>
<accession>A0A1F7JFC0</accession>
<feature type="transmembrane region" description="Helical" evidence="1">
    <location>
        <begin position="332"/>
        <end position="350"/>
    </location>
</feature>
<feature type="transmembrane region" description="Helical" evidence="1">
    <location>
        <begin position="176"/>
        <end position="194"/>
    </location>
</feature>
<organism evidence="2 3">
    <name type="scientific">Candidatus Roizmanbacteria bacterium RIFCSPLOWO2_02_FULL_36_11</name>
    <dbReference type="NCBI Taxonomy" id="1802071"/>
    <lineage>
        <taxon>Bacteria</taxon>
        <taxon>Candidatus Roizmaniibacteriota</taxon>
    </lineage>
</organism>
<keyword evidence="1" id="KW-0472">Membrane</keyword>
<keyword evidence="1" id="KW-1133">Transmembrane helix</keyword>
<feature type="transmembrane region" description="Helical" evidence="1">
    <location>
        <begin position="79"/>
        <end position="96"/>
    </location>
</feature>
<evidence type="ECO:0000313" key="2">
    <source>
        <dbReference type="EMBL" id="OGK54297.1"/>
    </source>
</evidence>
<evidence type="ECO:0000313" key="3">
    <source>
        <dbReference type="Proteomes" id="UP000177418"/>
    </source>
</evidence>
<keyword evidence="1" id="KW-0812">Transmembrane</keyword>